<comment type="caution">
    <text evidence="2">The sequence shown here is derived from an EMBL/GenBank/DDBJ whole genome shotgun (WGS) entry which is preliminary data.</text>
</comment>
<organism evidence="2 3">
    <name type="scientific">Solimicrobium silvestre</name>
    <dbReference type="NCBI Taxonomy" id="2099400"/>
    <lineage>
        <taxon>Bacteria</taxon>
        <taxon>Pseudomonadati</taxon>
        <taxon>Pseudomonadota</taxon>
        <taxon>Betaproteobacteria</taxon>
        <taxon>Burkholderiales</taxon>
        <taxon>Oxalobacteraceae</taxon>
        <taxon>Solimicrobium</taxon>
    </lineage>
</organism>
<reference evidence="2 3" key="1">
    <citation type="submission" date="2018-02" db="EMBL/GenBank/DDBJ databases">
        <title>Solimicrobium silvestre gen. nov., sp. nov., isolated from alpine forest soil.</title>
        <authorList>
            <person name="Margesin R."/>
            <person name="Albuquerque L."/>
            <person name="Zhang D.-C."/>
            <person name="Froufe H.J.C."/>
            <person name="Severino R."/>
            <person name="Roxo I."/>
            <person name="Egas C."/>
            <person name="Da Costa M.S."/>
        </authorList>
    </citation>
    <scope>NUCLEOTIDE SEQUENCE [LARGE SCALE GENOMIC DNA]</scope>
    <source>
        <strain evidence="2 3">S20-91</strain>
    </source>
</reference>
<gene>
    <name evidence="2" type="ORF">S2091_3789</name>
</gene>
<dbReference type="AlphaFoldDB" id="A0A2S9GUX5"/>
<keyword evidence="3" id="KW-1185">Reference proteome</keyword>
<proteinExistence type="predicted"/>
<sequence length="236" mass="26816">MSYTFRALSILAASLVASLLMNVARAEQLGEHPVLPTECQIALRIVTSPEYLQKNHSKIPELKNLDEAGMVTAMTNSLMESIKNAPDQEQFCATKIRQNLAYSSAYHFPKQCVDFLPLLKKSFEDRVAFKTDRSDSAQQKMNNAIVEMLVLDETDPAKLVQRCDVGIQVMQVNLNDKHLREKYPLPAACEVFFADMEKAMILPSQFETIQRQRVIFSIENKDTPERLDEICDEISK</sequence>
<keyword evidence="1" id="KW-0732">Signal</keyword>
<name>A0A2S9GUX5_9BURK</name>
<dbReference type="RefSeq" id="WP_105533535.1">
    <property type="nucleotide sequence ID" value="NZ_PUGF01000022.1"/>
</dbReference>
<dbReference type="Proteomes" id="UP000237839">
    <property type="component" value="Unassembled WGS sequence"/>
</dbReference>
<evidence type="ECO:0000256" key="1">
    <source>
        <dbReference type="SAM" id="SignalP"/>
    </source>
</evidence>
<feature type="signal peptide" evidence="1">
    <location>
        <begin position="1"/>
        <end position="26"/>
    </location>
</feature>
<evidence type="ECO:0000313" key="3">
    <source>
        <dbReference type="Proteomes" id="UP000237839"/>
    </source>
</evidence>
<dbReference type="EMBL" id="PUGF01000022">
    <property type="protein sequence ID" value="PRC91511.1"/>
    <property type="molecule type" value="Genomic_DNA"/>
</dbReference>
<accession>A0A2S9GUX5</accession>
<feature type="chain" id="PRO_5015616582" evidence="1">
    <location>
        <begin position="27"/>
        <end position="236"/>
    </location>
</feature>
<dbReference type="OrthoDB" id="9826512at2"/>
<evidence type="ECO:0000313" key="2">
    <source>
        <dbReference type="EMBL" id="PRC91511.1"/>
    </source>
</evidence>
<protein>
    <submittedName>
        <fullName evidence="2">Uncharacterized protein</fullName>
    </submittedName>
</protein>